<dbReference type="PANTHER" id="PTHR34293">
    <property type="entry name" value="HTH-TYPE TRANSCRIPTIONAL REGULATOR TRMBL2"/>
    <property type="match status" value="1"/>
</dbReference>
<dbReference type="InterPro" id="IPR016032">
    <property type="entry name" value="Sig_transdc_resp-reg_C-effctor"/>
</dbReference>
<dbReference type="Gene3D" id="3.30.870.10">
    <property type="entry name" value="Endonuclease Chain A"/>
    <property type="match status" value="1"/>
</dbReference>
<feature type="domain" description="HTH luxR-type" evidence="1">
    <location>
        <begin position="255"/>
        <end position="320"/>
    </location>
</feature>
<dbReference type="InterPro" id="IPR000792">
    <property type="entry name" value="Tscrpt_reg_LuxR_C"/>
</dbReference>
<dbReference type="CDD" id="cd06170">
    <property type="entry name" value="LuxR_C_like"/>
    <property type="match status" value="1"/>
</dbReference>
<dbReference type="EMBL" id="CP045702">
    <property type="protein sequence ID" value="QNE75850.1"/>
    <property type="molecule type" value="Genomic_DNA"/>
</dbReference>
<evidence type="ECO:0000313" key="2">
    <source>
        <dbReference type="EMBL" id="QNE75850.1"/>
    </source>
</evidence>
<proteinExistence type="predicted"/>
<dbReference type="KEGG" id="sfiy:F0344_15490"/>
<dbReference type="InterPro" id="IPR051797">
    <property type="entry name" value="TrmB-like"/>
</dbReference>
<dbReference type="PANTHER" id="PTHR34293:SF1">
    <property type="entry name" value="HTH-TYPE TRANSCRIPTIONAL REGULATOR TRMBL2"/>
    <property type="match status" value="1"/>
</dbReference>
<evidence type="ECO:0000313" key="3">
    <source>
        <dbReference type="Proteomes" id="UP000515307"/>
    </source>
</evidence>
<dbReference type="Pfam" id="PF00196">
    <property type="entry name" value="GerE"/>
    <property type="match status" value="1"/>
</dbReference>
<dbReference type="GO" id="GO:0006355">
    <property type="term" value="P:regulation of DNA-templated transcription"/>
    <property type="evidence" value="ECO:0007669"/>
    <property type="project" value="InterPro"/>
</dbReference>
<organism evidence="2 3">
    <name type="scientific">Streptomyces finlayi</name>
    <dbReference type="NCBI Taxonomy" id="67296"/>
    <lineage>
        <taxon>Bacteria</taxon>
        <taxon>Bacillati</taxon>
        <taxon>Actinomycetota</taxon>
        <taxon>Actinomycetes</taxon>
        <taxon>Kitasatosporales</taxon>
        <taxon>Streptomycetaceae</taxon>
        <taxon>Streptomyces</taxon>
    </lineage>
</organism>
<name>A0A7G7BKI5_9ACTN</name>
<dbReference type="Gene3D" id="1.10.10.10">
    <property type="entry name" value="Winged helix-like DNA-binding domain superfamily/Winged helix DNA-binding domain"/>
    <property type="match status" value="1"/>
</dbReference>
<sequence>MCTKHDQVGVARLPELCEDGLERYRDVLAAGGVTGDRVPDCLLDLGLLRFLPDNPGSLTPIPPDLAAASLSRPIKQAITEYQDTLTAIRATMARAEVVYAEAQQDGGTSIEVLSSESVIAAALEEAVQSCREELLTAQPNGGRSPELLAEALPRDLALAARGVKQRTLYQHTVRAHGPTLSYIERVVSAGAEVRTLDEVFDRLIVCDSRTAFIPGPRDRRQSALLIRHPSVIEYLVKGFEQAWSRAAAVGEVPSRLRPPPLTDETRRAVLRLMVEGYTDEAIAGRLGISRRTVGTHVQKTSEVLGSRSRAQLAYLIAQTDLLDCSDLSAVEEASAKTAT</sequence>
<reference evidence="3" key="1">
    <citation type="submission" date="2019-10" db="EMBL/GenBank/DDBJ databases">
        <title>Antimicrobial potential of Antarctic Bacteria.</title>
        <authorList>
            <person name="Benaud N."/>
            <person name="Edwards R.J."/>
            <person name="Ferrari B.C."/>
        </authorList>
    </citation>
    <scope>NUCLEOTIDE SEQUENCE [LARGE SCALE GENOMIC DNA]</scope>
    <source>
        <strain evidence="3">NBSH44</strain>
    </source>
</reference>
<accession>A0A7G7BKI5</accession>
<dbReference type="PROSITE" id="PS50043">
    <property type="entry name" value="HTH_LUXR_2"/>
    <property type="match status" value="1"/>
</dbReference>
<dbReference type="Proteomes" id="UP000515307">
    <property type="component" value="Chromosome"/>
</dbReference>
<dbReference type="RefSeq" id="WP_185299353.1">
    <property type="nucleotide sequence ID" value="NZ_CP045702.1"/>
</dbReference>
<dbReference type="SUPFAM" id="SSF46894">
    <property type="entry name" value="C-terminal effector domain of the bipartite response regulators"/>
    <property type="match status" value="1"/>
</dbReference>
<dbReference type="SMART" id="SM00421">
    <property type="entry name" value="HTH_LUXR"/>
    <property type="match status" value="1"/>
</dbReference>
<dbReference type="InterPro" id="IPR036388">
    <property type="entry name" value="WH-like_DNA-bd_sf"/>
</dbReference>
<keyword evidence="3" id="KW-1185">Reference proteome</keyword>
<protein>
    <submittedName>
        <fullName evidence="2">LuxR family transcriptional regulator</fullName>
    </submittedName>
</protein>
<evidence type="ECO:0000259" key="1">
    <source>
        <dbReference type="PROSITE" id="PS50043"/>
    </source>
</evidence>
<gene>
    <name evidence="2" type="ORF">F0344_15490</name>
</gene>
<dbReference type="GO" id="GO:0003677">
    <property type="term" value="F:DNA binding"/>
    <property type="evidence" value="ECO:0007669"/>
    <property type="project" value="InterPro"/>
</dbReference>
<dbReference type="AlphaFoldDB" id="A0A7G7BKI5"/>